<dbReference type="Gene3D" id="1.25.10.10">
    <property type="entry name" value="Leucine-rich Repeat Variant"/>
    <property type="match status" value="1"/>
</dbReference>
<gene>
    <name evidence="4" type="primary">LOC106462245</name>
</gene>
<protein>
    <submittedName>
        <fullName evidence="4">Transportin-3-like</fullName>
    </submittedName>
</protein>
<dbReference type="PANTHER" id="PTHR12363">
    <property type="entry name" value="TRANSPORTIN 3 AND IMPORTIN 13"/>
    <property type="match status" value="1"/>
</dbReference>
<keyword evidence="3" id="KW-1185">Reference proteome</keyword>
<evidence type="ECO:0000259" key="1">
    <source>
        <dbReference type="Pfam" id="PF03810"/>
    </source>
</evidence>
<dbReference type="InterPro" id="IPR011989">
    <property type="entry name" value="ARM-like"/>
</dbReference>
<dbReference type="InterPro" id="IPR016024">
    <property type="entry name" value="ARM-type_fold"/>
</dbReference>
<dbReference type="InterPro" id="IPR058537">
    <property type="entry name" value="TPR_TNPO3_IPO13_4th"/>
</dbReference>
<dbReference type="InterPro" id="IPR051345">
    <property type="entry name" value="Importin_beta-like_NTR"/>
</dbReference>
<proteinExistence type="predicted"/>
<dbReference type="PANTHER" id="PTHR12363:SF42">
    <property type="entry name" value="TRANSPORTIN-3"/>
    <property type="match status" value="1"/>
</dbReference>
<dbReference type="InterPro" id="IPR057941">
    <property type="entry name" value="TPR_TNPO3_IPO13_2nd"/>
</dbReference>
<dbReference type="InterPro" id="IPR013598">
    <property type="entry name" value="Exportin-1/Importin-b-like"/>
</dbReference>
<dbReference type="InterPro" id="IPR001494">
    <property type="entry name" value="Importin-beta_N"/>
</dbReference>
<dbReference type="SUPFAM" id="SSF48371">
    <property type="entry name" value="ARM repeat"/>
    <property type="match status" value="1"/>
</dbReference>
<dbReference type="Pfam" id="PF08389">
    <property type="entry name" value="Xpo1"/>
    <property type="match status" value="1"/>
</dbReference>
<feature type="domain" description="Exportin-1/Importin-beta-like" evidence="2">
    <location>
        <begin position="102"/>
        <end position="250"/>
    </location>
</feature>
<dbReference type="Pfam" id="PF24138">
    <property type="entry name" value="TPR_TNPO3_IPO13_2nd"/>
    <property type="match status" value="1"/>
</dbReference>
<dbReference type="Pfam" id="PF03810">
    <property type="entry name" value="IBN_N"/>
    <property type="match status" value="1"/>
</dbReference>
<evidence type="ECO:0000313" key="3">
    <source>
        <dbReference type="Proteomes" id="UP000694941"/>
    </source>
</evidence>
<evidence type="ECO:0000259" key="2">
    <source>
        <dbReference type="Pfam" id="PF08389"/>
    </source>
</evidence>
<evidence type="ECO:0000313" key="4">
    <source>
        <dbReference type="RefSeq" id="XP_013777598.1"/>
    </source>
</evidence>
<dbReference type="RefSeq" id="XP_013777598.1">
    <property type="nucleotide sequence ID" value="XM_013922144.2"/>
</dbReference>
<organism evidence="3 4">
    <name type="scientific">Limulus polyphemus</name>
    <name type="common">Atlantic horseshoe crab</name>
    <dbReference type="NCBI Taxonomy" id="6850"/>
    <lineage>
        <taxon>Eukaryota</taxon>
        <taxon>Metazoa</taxon>
        <taxon>Ecdysozoa</taxon>
        <taxon>Arthropoda</taxon>
        <taxon>Chelicerata</taxon>
        <taxon>Merostomata</taxon>
        <taxon>Xiphosura</taxon>
        <taxon>Limulidae</taxon>
        <taxon>Limulus</taxon>
    </lineage>
</organism>
<accession>A0ABM1B9K1</accession>
<reference evidence="4" key="1">
    <citation type="submission" date="2025-08" db="UniProtKB">
        <authorList>
            <consortium name="RefSeq"/>
        </authorList>
    </citation>
    <scope>IDENTIFICATION</scope>
    <source>
        <tissue evidence="4">Muscle</tissue>
    </source>
</reference>
<dbReference type="Proteomes" id="UP000694941">
    <property type="component" value="Unplaced"/>
</dbReference>
<dbReference type="Pfam" id="PF24140">
    <property type="entry name" value="TPR_TNPO3_IPO13_3rd"/>
    <property type="match status" value="1"/>
</dbReference>
<dbReference type="Pfam" id="PF24139">
    <property type="entry name" value="TPR_TNPO3_IPO13_4th"/>
    <property type="match status" value="1"/>
</dbReference>
<feature type="domain" description="Importin N-terminal" evidence="1">
    <location>
        <begin position="31"/>
        <end position="94"/>
    </location>
</feature>
<sequence length="927" mass="105100">METAPSLETVYQAIHALYHNPDPAGKEKASSWLGELQRSVFAWRISDQLLHQKAELEACYFAAQTMRTKIQYSFHELPVESYSSLRDSLLEHLSHVTEETAHVIVTQLCLALADLALQMASWESPVEDIIGRLGNDAKYLPALLEVLTVLPEEVNSRSLRLGANRRTEVLKSLSHVEPQVLQLLNTCLHTLGVDNATVQTRVFRCFGSWLSLGVVPSSEEHLNSLLNVVFHALVNSNTPSPVHEAASDCICSALFLIEAVEKNYSLAHNLFHGVYKVVDAYHMSVAKEDIDKSMNYCRMFTELAESLLDVIILSPGQNLGDLRTLDLLLICVGHHDYEVAEITFNFWYRLSEILFKKNNDHLNRLFHPYIRRLIISLAQHSQMEPDHEGILEEHDDFGEFRSRVSDLIKDIVFIVGSSSCFKEMFENLKNQGSNATWNMSEASLFVMAAVAKNIIPDENEVVPQVVEAIIHLPEDSHIAVRHTSTLLLGELCEWIEKHPQYLELVLNYILSCLQHKPLARMAASALQNICSSCRTKMASHFNGLLQIIQAIDSFSISNEAAVDLLKGAALILCQLPDEQVTDGLRVLCQCQLSHLSKVLQQDPQDKTAKFDPTPWLDRISAIFRHVNICVKGNNTHPCLVVVKEVWPVMSQVCEYYKADIRIIERCCRCIRFLIRCVGRYFAILVEPLVTQIVRIYQEHPHSCFLYLGSILVDEYGRDPGCVQGLVDMLQAFCGPTFHLLDKQDGLRNHPDTVDDLFRLCTRFLQTMPVVFLQCPVFKSLFQLALAACNLDHKDANSSVMQFFYSLMQIGRLHEKAPDFTVRQSLVKGILKEHRQTLIFTLVQAAIFHLPSYVMPDIADVLYEMMKLDKELFLLGFEEALQQIPTQNQNGSVTVTPDQLKEFHCLVSSAEHVKTISTSLRDFSRLYK</sequence>
<name>A0ABM1B9K1_LIMPO</name>
<dbReference type="InterPro" id="IPR057942">
    <property type="entry name" value="TPR_TNPO3_IPO13_3rd"/>
</dbReference>
<dbReference type="GeneID" id="106462245"/>